<evidence type="ECO:0000256" key="6">
    <source>
        <dbReference type="ARBA" id="ARBA00022556"/>
    </source>
</evidence>
<feature type="active site" evidence="10">
    <location>
        <position position="49"/>
    </location>
</feature>
<dbReference type="CDD" id="cd01288">
    <property type="entry name" value="FabZ"/>
    <property type="match status" value="1"/>
</dbReference>
<proteinExistence type="inferred from homology"/>
<evidence type="ECO:0000256" key="9">
    <source>
        <dbReference type="ARBA" id="ARBA00025049"/>
    </source>
</evidence>
<comment type="function">
    <text evidence="9 10">Involved in unsaturated fatty acids biosynthesis. Catalyzes the dehydration of short chain beta-hydroxyacyl-ACPs and long chain saturated and unsaturated beta-hydroxyacyl-ACPs.</text>
</comment>
<dbReference type="GO" id="GO:0016020">
    <property type="term" value="C:membrane"/>
    <property type="evidence" value="ECO:0007669"/>
    <property type="project" value="GOC"/>
</dbReference>
<dbReference type="GO" id="GO:0005737">
    <property type="term" value="C:cytoplasm"/>
    <property type="evidence" value="ECO:0007669"/>
    <property type="project" value="UniProtKB-SubCell"/>
</dbReference>
<dbReference type="InterPro" id="IPR010084">
    <property type="entry name" value="FabZ"/>
</dbReference>
<comment type="subcellular location">
    <subcellularLocation>
        <location evidence="2 10">Cytoplasm</location>
    </subcellularLocation>
</comment>
<accession>A0A931AW47</accession>
<dbReference type="SUPFAM" id="SSF54637">
    <property type="entry name" value="Thioesterase/thiol ester dehydrase-isomerase"/>
    <property type="match status" value="1"/>
</dbReference>
<evidence type="ECO:0000256" key="7">
    <source>
        <dbReference type="ARBA" id="ARBA00023098"/>
    </source>
</evidence>
<sequence>MEFNIEEIQEFLPHRYPLLLIDRVLEMEEGKSIKAIKNVTINEEFFQGHFPGHPIMPGVLIVEAMAQAGGVLLYKSGTGEKGSISYFAAIKEAKFRKPVVPGDTLLLECEVLRMRRSLSKIKAKATVDGQVAAEAELTFATRK</sequence>
<comment type="similarity">
    <text evidence="3 10">Belongs to the thioester dehydratase family. FabZ subfamily.</text>
</comment>
<dbReference type="NCBIfam" id="TIGR01750">
    <property type="entry name" value="fabZ"/>
    <property type="match status" value="1"/>
</dbReference>
<dbReference type="AlphaFoldDB" id="A0A931AW47"/>
<dbReference type="InterPro" id="IPR013114">
    <property type="entry name" value="FabA_FabZ"/>
</dbReference>
<dbReference type="RefSeq" id="WP_270454780.1">
    <property type="nucleotide sequence ID" value="NZ_JADPIE010000007.1"/>
</dbReference>
<dbReference type="FunFam" id="3.10.129.10:FF:000001">
    <property type="entry name" value="3-hydroxyacyl-[acyl-carrier-protein] dehydratase FabZ"/>
    <property type="match status" value="1"/>
</dbReference>
<keyword evidence="4 10" id="KW-0963">Cytoplasm</keyword>
<evidence type="ECO:0000256" key="1">
    <source>
        <dbReference type="ARBA" id="ARBA00001055"/>
    </source>
</evidence>
<evidence type="ECO:0000256" key="5">
    <source>
        <dbReference type="ARBA" id="ARBA00022516"/>
    </source>
</evidence>
<keyword evidence="8 10" id="KW-0456">Lyase</keyword>
<reference evidence="11" key="1">
    <citation type="submission" date="2020-11" db="EMBL/GenBank/DDBJ databases">
        <title>Halonatronomonas betainensis gen. nov., sp. nov. a novel haloalkaliphilic representative of the family Halanaerobiacae capable of betaine degradation.</title>
        <authorList>
            <person name="Boltyanskaya Y."/>
            <person name="Kevbrin V."/>
            <person name="Detkova E."/>
            <person name="Grouzdev D.S."/>
            <person name="Koziaeva V."/>
            <person name="Zhilina T."/>
        </authorList>
    </citation>
    <scope>NUCLEOTIDE SEQUENCE</scope>
    <source>
        <strain evidence="11">Z-7014</strain>
    </source>
</reference>
<dbReference type="NCBIfam" id="NF000582">
    <property type="entry name" value="PRK00006.1"/>
    <property type="match status" value="1"/>
</dbReference>
<comment type="catalytic activity">
    <reaction evidence="1 10">
        <text>a (3R)-hydroxyacyl-[ACP] = a (2E)-enoyl-[ACP] + H2O</text>
        <dbReference type="Rhea" id="RHEA:13097"/>
        <dbReference type="Rhea" id="RHEA-COMP:9925"/>
        <dbReference type="Rhea" id="RHEA-COMP:9945"/>
        <dbReference type="ChEBI" id="CHEBI:15377"/>
        <dbReference type="ChEBI" id="CHEBI:78784"/>
        <dbReference type="ChEBI" id="CHEBI:78827"/>
        <dbReference type="EC" id="4.2.1.59"/>
    </reaction>
</comment>
<gene>
    <name evidence="10 11" type="primary">fabZ</name>
    <name evidence="11" type="ORF">I0Q91_11795</name>
</gene>
<evidence type="ECO:0000313" key="11">
    <source>
        <dbReference type="EMBL" id="MBF8437769.1"/>
    </source>
</evidence>
<dbReference type="EC" id="4.2.1.59" evidence="10"/>
<name>A0A931AW47_9FIRM</name>
<dbReference type="Gene3D" id="3.10.129.10">
    <property type="entry name" value="Hotdog Thioesterase"/>
    <property type="match status" value="1"/>
</dbReference>
<dbReference type="PANTHER" id="PTHR30272:SF1">
    <property type="entry name" value="3-HYDROXYACYL-[ACYL-CARRIER-PROTEIN] DEHYDRATASE"/>
    <property type="match status" value="1"/>
</dbReference>
<keyword evidence="6 10" id="KW-0441">Lipid A biosynthesis</keyword>
<dbReference type="HAMAP" id="MF_00406">
    <property type="entry name" value="FabZ"/>
    <property type="match status" value="1"/>
</dbReference>
<dbReference type="GO" id="GO:0006633">
    <property type="term" value="P:fatty acid biosynthetic process"/>
    <property type="evidence" value="ECO:0007669"/>
    <property type="project" value="UniProtKB-UniRule"/>
</dbReference>
<evidence type="ECO:0000256" key="4">
    <source>
        <dbReference type="ARBA" id="ARBA00022490"/>
    </source>
</evidence>
<evidence type="ECO:0000256" key="10">
    <source>
        <dbReference type="HAMAP-Rule" id="MF_00406"/>
    </source>
</evidence>
<keyword evidence="7 10" id="KW-0443">Lipid metabolism</keyword>
<evidence type="ECO:0000256" key="2">
    <source>
        <dbReference type="ARBA" id="ARBA00004496"/>
    </source>
</evidence>
<evidence type="ECO:0000256" key="8">
    <source>
        <dbReference type="ARBA" id="ARBA00023239"/>
    </source>
</evidence>
<comment type="caution">
    <text evidence="11">The sequence shown here is derived from an EMBL/GenBank/DDBJ whole genome shotgun (WGS) entry which is preliminary data.</text>
</comment>
<organism evidence="11 12">
    <name type="scientific">Halonatronomonas betaini</name>
    <dbReference type="NCBI Taxonomy" id="2778430"/>
    <lineage>
        <taxon>Bacteria</taxon>
        <taxon>Bacillati</taxon>
        <taxon>Bacillota</taxon>
        <taxon>Clostridia</taxon>
        <taxon>Halanaerobiales</taxon>
        <taxon>Halarsenatibacteraceae</taxon>
        <taxon>Halonatronomonas</taxon>
    </lineage>
</organism>
<dbReference type="GO" id="GO:0009245">
    <property type="term" value="P:lipid A biosynthetic process"/>
    <property type="evidence" value="ECO:0007669"/>
    <property type="project" value="UniProtKB-UniRule"/>
</dbReference>
<dbReference type="Proteomes" id="UP000621436">
    <property type="component" value="Unassembled WGS sequence"/>
</dbReference>
<dbReference type="GO" id="GO:0019171">
    <property type="term" value="F:(3R)-hydroxyacyl-[acyl-carrier-protein] dehydratase activity"/>
    <property type="evidence" value="ECO:0007669"/>
    <property type="project" value="UniProtKB-EC"/>
</dbReference>
<dbReference type="PANTHER" id="PTHR30272">
    <property type="entry name" value="3-HYDROXYACYL-[ACYL-CARRIER-PROTEIN] DEHYDRATASE"/>
    <property type="match status" value="1"/>
</dbReference>
<dbReference type="InterPro" id="IPR029069">
    <property type="entry name" value="HotDog_dom_sf"/>
</dbReference>
<protein>
    <recommendedName>
        <fullName evidence="10">3-hydroxyacyl-[acyl-carrier-protein] dehydratase FabZ</fullName>
        <ecNumber evidence="10">4.2.1.59</ecNumber>
    </recommendedName>
    <alternativeName>
        <fullName evidence="10">(3R)-hydroxymyristoyl-[acyl-carrier-protein] dehydratase</fullName>
        <shortName evidence="10">(3R)-hydroxymyristoyl-ACP dehydrase</shortName>
    </alternativeName>
    <alternativeName>
        <fullName evidence="10">Beta-hydroxyacyl-ACP dehydratase</fullName>
    </alternativeName>
</protein>
<evidence type="ECO:0000256" key="3">
    <source>
        <dbReference type="ARBA" id="ARBA00009174"/>
    </source>
</evidence>
<dbReference type="EMBL" id="JADPIE010000007">
    <property type="protein sequence ID" value="MBF8437769.1"/>
    <property type="molecule type" value="Genomic_DNA"/>
</dbReference>
<keyword evidence="12" id="KW-1185">Reference proteome</keyword>
<evidence type="ECO:0000313" key="12">
    <source>
        <dbReference type="Proteomes" id="UP000621436"/>
    </source>
</evidence>
<keyword evidence="5 10" id="KW-0444">Lipid biosynthesis</keyword>
<dbReference type="Pfam" id="PF07977">
    <property type="entry name" value="FabA"/>
    <property type="match status" value="1"/>
</dbReference>